<dbReference type="EMBL" id="AZGY01000015">
    <property type="protein sequence ID" value="KZZ92592.1"/>
    <property type="molecule type" value="Genomic_DNA"/>
</dbReference>
<dbReference type="Gene3D" id="3.40.50.360">
    <property type="match status" value="1"/>
</dbReference>
<dbReference type="PANTHER" id="PTHR30543:SF21">
    <property type="entry name" value="NAD(P)H-DEPENDENT FMN REDUCTASE LOT6"/>
    <property type="match status" value="1"/>
</dbReference>
<keyword evidence="3" id="KW-1185">Reference proteome</keyword>
<gene>
    <name evidence="2" type="ORF">AAL_06218</name>
</gene>
<dbReference type="Proteomes" id="UP000078544">
    <property type="component" value="Unassembled WGS sequence"/>
</dbReference>
<dbReference type="GO" id="GO:0016491">
    <property type="term" value="F:oxidoreductase activity"/>
    <property type="evidence" value="ECO:0007669"/>
    <property type="project" value="InterPro"/>
</dbReference>
<reference evidence="2 3" key="1">
    <citation type="journal article" date="2016" name="Genome Biol. Evol.">
        <title>Divergent and convergent evolution of fungal pathogenicity.</title>
        <authorList>
            <person name="Shang Y."/>
            <person name="Xiao G."/>
            <person name="Zheng P."/>
            <person name="Cen K."/>
            <person name="Zhan S."/>
            <person name="Wang C."/>
        </authorList>
    </citation>
    <scope>NUCLEOTIDE SEQUENCE [LARGE SCALE GENOMIC DNA]</scope>
    <source>
        <strain evidence="2 3">RCEF 2490</strain>
    </source>
</reference>
<evidence type="ECO:0000313" key="3">
    <source>
        <dbReference type="Proteomes" id="UP000078544"/>
    </source>
</evidence>
<comment type="caution">
    <text evidence="2">The sequence shown here is derived from an EMBL/GenBank/DDBJ whole genome shotgun (WGS) entry which is preliminary data.</text>
</comment>
<dbReference type="GO" id="GO:0005829">
    <property type="term" value="C:cytosol"/>
    <property type="evidence" value="ECO:0007669"/>
    <property type="project" value="TreeGrafter"/>
</dbReference>
<name>A0A167ZFG2_9HYPO</name>
<dbReference type="SUPFAM" id="SSF52218">
    <property type="entry name" value="Flavoproteins"/>
    <property type="match status" value="1"/>
</dbReference>
<organism evidence="2 3">
    <name type="scientific">Moelleriella libera RCEF 2490</name>
    <dbReference type="NCBI Taxonomy" id="1081109"/>
    <lineage>
        <taxon>Eukaryota</taxon>
        <taxon>Fungi</taxon>
        <taxon>Dikarya</taxon>
        <taxon>Ascomycota</taxon>
        <taxon>Pezizomycotina</taxon>
        <taxon>Sordariomycetes</taxon>
        <taxon>Hypocreomycetidae</taxon>
        <taxon>Hypocreales</taxon>
        <taxon>Clavicipitaceae</taxon>
        <taxon>Moelleriella</taxon>
    </lineage>
</organism>
<accession>A0A167ZFG2</accession>
<dbReference type="STRING" id="1081109.A0A167ZFG2"/>
<dbReference type="GO" id="GO:0010181">
    <property type="term" value="F:FMN binding"/>
    <property type="evidence" value="ECO:0007669"/>
    <property type="project" value="TreeGrafter"/>
</dbReference>
<feature type="domain" description="NADPH-dependent FMN reductase-like" evidence="1">
    <location>
        <begin position="7"/>
        <end position="156"/>
    </location>
</feature>
<sequence>MTSVKYVGFVVGSTRTTRLGPFITKYLQEKMAPHCRSAQFSTVDLATFPLPLYDEPVMPGKQPAEDPTPHYEHNFTRQWSAEVLKYDALVFVTPQYNWSVPAGLKNALDYLYHEWKGKPAGIVSYGGRGGDKAATHLRDILNGLRMQVLTAAPALSTSSTMLPYIVEHGAVSDEDKARWEASGANLNVENLAQELAQKLSLV</sequence>
<dbReference type="PANTHER" id="PTHR30543">
    <property type="entry name" value="CHROMATE REDUCTASE"/>
    <property type="match status" value="1"/>
</dbReference>
<dbReference type="InterPro" id="IPR005025">
    <property type="entry name" value="FMN_Rdtase-like_dom"/>
</dbReference>
<dbReference type="AlphaFoldDB" id="A0A167ZFG2"/>
<evidence type="ECO:0000259" key="1">
    <source>
        <dbReference type="Pfam" id="PF03358"/>
    </source>
</evidence>
<proteinExistence type="predicted"/>
<protein>
    <submittedName>
        <fullName evidence="2">NADPH-dependent FMN reductase</fullName>
    </submittedName>
</protein>
<dbReference type="InterPro" id="IPR029039">
    <property type="entry name" value="Flavoprotein-like_sf"/>
</dbReference>
<dbReference type="InterPro" id="IPR050712">
    <property type="entry name" value="NAD(P)H-dep_reductase"/>
</dbReference>
<dbReference type="OrthoDB" id="68575at2759"/>
<evidence type="ECO:0000313" key="2">
    <source>
        <dbReference type="EMBL" id="KZZ92592.1"/>
    </source>
</evidence>
<dbReference type="Pfam" id="PF03358">
    <property type="entry name" value="FMN_red"/>
    <property type="match status" value="1"/>
</dbReference>